<dbReference type="InterPro" id="IPR051620">
    <property type="entry name" value="ORF904-like_C"/>
</dbReference>
<feature type="domain" description="DNA primase/polymerase bifunctional N-terminal" evidence="2">
    <location>
        <begin position="15"/>
        <end position="194"/>
    </location>
</feature>
<dbReference type="PANTHER" id="PTHR35372">
    <property type="entry name" value="ATP BINDING PROTEIN-RELATED"/>
    <property type="match status" value="1"/>
</dbReference>
<dbReference type="PANTHER" id="PTHR35372:SF2">
    <property type="entry name" value="SF3 HELICASE DOMAIN-CONTAINING PROTEIN"/>
    <property type="match status" value="1"/>
</dbReference>
<dbReference type="SUPFAM" id="SSF52540">
    <property type="entry name" value="P-loop containing nucleoside triphosphate hydrolases"/>
    <property type="match status" value="1"/>
</dbReference>
<dbReference type="GO" id="GO:0016787">
    <property type="term" value="F:hydrolase activity"/>
    <property type="evidence" value="ECO:0007669"/>
    <property type="project" value="UniProtKB-KW"/>
</dbReference>
<dbReference type="InterPro" id="IPR015330">
    <property type="entry name" value="DNA_primase/pol_bifunc_N"/>
</dbReference>
<evidence type="ECO:0000256" key="1">
    <source>
        <dbReference type="ARBA" id="ARBA00022801"/>
    </source>
</evidence>
<keyword evidence="1" id="KW-0378">Hydrolase</keyword>
<evidence type="ECO:0000313" key="3">
    <source>
        <dbReference type="EMBL" id="KAJ3054128.1"/>
    </source>
</evidence>
<name>A0AAD5SGC9_9FUNG</name>
<dbReference type="Pfam" id="PF09250">
    <property type="entry name" value="Prim-Pol"/>
    <property type="match status" value="1"/>
</dbReference>
<protein>
    <recommendedName>
        <fullName evidence="2">DNA primase/polymerase bifunctional N-terminal domain-containing protein</fullName>
    </recommendedName>
</protein>
<dbReference type="Proteomes" id="UP001212841">
    <property type="component" value="Unassembled WGS sequence"/>
</dbReference>
<dbReference type="InterPro" id="IPR027417">
    <property type="entry name" value="P-loop_NTPase"/>
</dbReference>
<proteinExistence type="predicted"/>
<evidence type="ECO:0000259" key="2">
    <source>
        <dbReference type="SMART" id="SM00943"/>
    </source>
</evidence>
<organism evidence="3 4">
    <name type="scientific">Rhizophlyctis rosea</name>
    <dbReference type="NCBI Taxonomy" id="64517"/>
    <lineage>
        <taxon>Eukaryota</taxon>
        <taxon>Fungi</taxon>
        <taxon>Fungi incertae sedis</taxon>
        <taxon>Chytridiomycota</taxon>
        <taxon>Chytridiomycota incertae sedis</taxon>
        <taxon>Chytridiomycetes</taxon>
        <taxon>Rhizophlyctidales</taxon>
        <taxon>Rhizophlyctidaceae</taxon>
        <taxon>Rhizophlyctis</taxon>
    </lineage>
</organism>
<dbReference type="EMBL" id="JADGJD010000157">
    <property type="protein sequence ID" value="KAJ3054128.1"/>
    <property type="molecule type" value="Genomic_DNA"/>
</dbReference>
<sequence length="573" mass="64812">MPAPGFPIDELESTQKKFINKGFLPILAYPTEKRPLGDWKNFTVHDWSKSVKRIPGLRANIGVLTGDFSNIVVLDIDNTKTAKQPKYPNVYRDSTGMKDWKSLTVQHGEPQTLKCTTPSGETHYYFPWDGELAEKVKTTAPCVNLIDGKLSAIDMSADKGFIMTPPSISNVGQFVGQPHDRITDIPIAPMPEWFKSNFEDLTVNGPVDIADFELFKLSKLYNNHQFVIVDGNQRIILKESMDFDCPICERRHKHHFNHPFLVRRGETLLFVCRPLAGGTEAVQAVTTGEGGEEKKKERKEEETPHQVLMKLIWADAKLKGLQKLHGFIYKLRRTECSAGFEDYMNHEDYVNQVLRDHPVFTAVPERADAVMQHLEFYNNTDLPFMRVDQNILDFDNGCLVLKEVECVNNQDSRVEKRAARKCIDQEYTGDEDTPTFDKLVNHQYEDIVGPVERSAVIDMLLAQIGRLFFKVRLLVKWAVALTIIGGSNTGRSTLCKIIRAMHNSKDVGVLGANFKKTFGLRALLDKTLLVIEDMPVNMKDVVDPTIIQASITGEHQNIPIKLKRTECGTITAP</sequence>
<evidence type="ECO:0000313" key="4">
    <source>
        <dbReference type="Proteomes" id="UP001212841"/>
    </source>
</evidence>
<accession>A0AAD5SGC9</accession>
<comment type="caution">
    <text evidence="3">The sequence shown here is derived from an EMBL/GenBank/DDBJ whole genome shotgun (WGS) entry which is preliminary data.</text>
</comment>
<dbReference type="AlphaFoldDB" id="A0AAD5SGC9"/>
<gene>
    <name evidence="3" type="ORF">HK097_002598</name>
</gene>
<reference evidence="3" key="1">
    <citation type="submission" date="2020-05" db="EMBL/GenBank/DDBJ databases">
        <title>Phylogenomic resolution of chytrid fungi.</title>
        <authorList>
            <person name="Stajich J.E."/>
            <person name="Amses K."/>
            <person name="Simmons R."/>
            <person name="Seto K."/>
            <person name="Myers J."/>
            <person name="Bonds A."/>
            <person name="Quandt C.A."/>
            <person name="Barry K."/>
            <person name="Liu P."/>
            <person name="Grigoriev I."/>
            <person name="Longcore J.E."/>
            <person name="James T.Y."/>
        </authorList>
    </citation>
    <scope>NUCLEOTIDE SEQUENCE</scope>
    <source>
        <strain evidence="3">JEL0318</strain>
    </source>
</reference>
<dbReference type="SUPFAM" id="SSF56747">
    <property type="entry name" value="Prim-pol domain"/>
    <property type="match status" value="1"/>
</dbReference>
<keyword evidence="4" id="KW-1185">Reference proteome</keyword>
<dbReference type="Gene3D" id="3.40.50.300">
    <property type="entry name" value="P-loop containing nucleotide triphosphate hydrolases"/>
    <property type="match status" value="1"/>
</dbReference>
<dbReference type="SMART" id="SM00943">
    <property type="entry name" value="Prim-Pol"/>
    <property type="match status" value="1"/>
</dbReference>